<dbReference type="CDD" id="cd00685">
    <property type="entry name" value="Trans_IPPS_HT"/>
    <property type="match status" value="1"/>
</dbReference>
<name>A0A1F8CTQ7_9BACT</name>
<dbReference type="InterPro" id="IPR000092">
    <property type="entry name" value="Polyprenyl_synt"/>
</dbReference>
<dbReference type="STRING" id="1802538.A2382_01935"/>
<dbReference type="InterPro" id="IPR008949">
    <property type="entry name" value="Isoprenoid_synthase_dom_sf"/>
</dbReference>
<dbReference type="PANTHER" id="PTHR12001:SF85">
    <property type="entry name" value="SHORT CHAIN ISOPRENYL DIPHOSPHATE SYNTHASE"/>
    <property type="match status" value="1"/>
</dbReference>
<dbReference type="PANTHER" id="PTHR12001">
    <property type="entry name" value="GERANYLGERANYL PYROPHOSPHATE SYNTHASE"/>
    <property type="match status" value="1"/>
</dbReference>
<evidence type="ECO:0000256" key="4">
    <source>
        <dbReference type="ARBA" id="ARBA00022723"/>
    </source>
</evidence>
<accession>A0A1F8CTQ7</accession>
<evidence type="ECO:0000256" key="2">
    <source>
        <dbReference type="ARBA" id="ARBA00006706"/>
    </source>
</evidence>
<sequence>MGRVKRKKETNALEILLTYKGLVWPFVETSLKKPLFPSAFDVPSRYFSEHRFFWKVVKDYPKRQGKYLRPALLLLTARAMGVKINKPLLTVASAMQISEDFILVHDDIQDNSIQRRGSPALHLVYGVNNAINAGDALQALMWQEIAKVNNKKIQSEFFRIILRTMIGQTTEEKWKTKAIEAQSEKDWYFITDSKSAYYTIAGPMRLGAIMAGAKKNELEKISLFGLYMGRCFQLIDDILDARGNFKGLKKKNGNDIREGKFTIILGHLVKAASETDRELILKIVKKSKKTDKEVKIILALMEKYKSLEYARKIAQEYKEKALAYFEEELKFLSKEPFRKRLKILTQFILEREY</sequence>
<comment type="cofactor">
    <cofactor evidence="1">
        <name>Mg(2+)</name>
        <dbReference type="ChEBI" id="CHEBI:18420"/>
    </cofactor>
</comment>
<reference evidence="7 8" key="1">
    <citation type="journal article" date="2016" name="Nat. Commun.">
        <title>Thousands of microbial genomes shed light on interconnected biogeochemical processes in an aquifer system.</title>
        <authorList>
            <person name="Anantharaman K."/>
            <person name="Brown C.T."/>
            <person name="Hug L.A."/>
            <person name="Sharon I."/>
            <person name="Castelle C.J."/>
            <person name="Probst A.J."/>
            <person name="Thomas B.C."/>
            <person name="Singh A."/>
            <person name="Wilkins M.J."/>
            <person name="Karaoz U."/>
            <person name="Brodie E.L."/>
            <person name="Williams K.H."/>
            <person name="Hubbard S.S."/>
            <person name="Banfield J.F."/>
        </authorList>
    </citation>
    <scope>NUCLEOTIDE SEQUENCE [LARGE SCALE GENOMIC DNA]</scope>
</reference>
<organism evidence="7 8">
    <name type="scientific">Candidatus Woesebacteria bacterium RIFOXYB1_FULL_38_16</name>
    <dbReference type="NCBI Taxonomy" id="1802538"/>
    <lineage>
        <taxon>Bacteria</taxon>
        <taxon>Candidatus Woeseibacteriota</taxon>
    </lineage>
</organism>
<keyword evidence="3 6" id="KW-0808">Transferase</keyword>
<dbReference type="SUPFAM" id="SSF48576">
    <property type="entry name" value="Terpenoid synthases"/>
    <property type="match status" value="1"/>
</dbReference>
<dbReference type="SFLD" id="SFLDS00005">
    <property type="entry name" value="Isoprenoid_Synthase_Type_I"/>
    <property type="match status" value="1"/>
</dbReference>
<comment type="similarity">
    <text evidence="2 6">Belongs to the FPP/GGPP synthase family.</text>
</comment>
<dbReference type="GO" id="GO:0004659">
    <property type="term" value="F:prenyltransferase activity"/>
    <property type="evidence" value="ECO:0007669"/>
    <property type="project" value="InterPro"/>
</dbReference>
<proteinExistence type="inferred from homology"/>
<keyword evidence="5" id="KW-0460">Magnesium</keyword>
<dbReference type="PROSITE" id="PS00444">
    <property type="entry name" value="POLYPRENYL_SYNTHASE_2"/>
    <property type="match status" value="1"/>
</dbReference>
<evidence type="ECO:0000313" key="7">
    <source>
        <dbReference type="EMBL" id="OGM79661.1"/>
    </source>
</evidence>
<comment type="caution">
    <text evidence="7">The sequence shown here is derived from an EMBL/GenBank/DDBJ whole genome shotgun (WGS) entry which is preliminary data.</text>
</comment>
<dbReference type="GO" id="GO:0046872">
    <property type="term" value="F:metal ion binding"/>
    <property type="evidence" value="ECO:0007669"/>
    <property type="project" value="UniProtKB-KW"/>
</dbReference>
<gene>
    <name evidence="7" type="ORF">A2382_01935</name>
</gene>
<protein>
    <recommendedName>
        <fullName evidence="9">Polyprenyl synthetase</fullName>
    </recommendedName>
</protein>
<keyword evidence="4" id="KW-0479">Metal-binding</keyword>
<dbReference type="Pfam" id="PF00348">
    <property type="entry name" value="polyprenyl_synt"/>
    <property type="match status" value="1"/>
</dbReference>
<dbReference type="PROSITE" id="PS00723">
    <property type="entry name" value="POLYPRENYL_SYNTHASE_1"/>
    <property type="match status" value="1"/>
</dbReference>
<dbReference type="Gene3D" id="1.10.600.10">
    <property type="entry name" value="Farnesyl Diphosphate Synthase"/>
    <property type="match status" value="1"/>
</dbReference>
<dbReference type="Proteomes" id="UP000178999">
    <property type="component" value="Unassembled WGS sequence"/>
</dbReference>
<evidence type="ECO:0000256" key="5">
    <source>
        <dbReference type="ARBA" id="ARBA00022842"/>
    </source>
</evidence>
<evidence type="ECO:0000256" key="3">
    <source>
        <dbReference type="ARBA" id="ARBA00022679"/>
    </source>
</evidence>
<evidence type="ECO:0008006" key="9">
    <source>
        <dbReference type="Google" id="ProtNLM"/>
    </source>
</evidence>
<dbReference type="EMBL" id="MGHY01000009">
    <property type="protein sequence ID" value="OGM79661.1"/>
    <property type="molecule type" value="Genomic_DNA"/>
</dbReference>
<evidence type="ECO:0000313" key="8">
    <source>
        <dbReference type="Proteomes" id="UP000178999"/>
    </source>
</evidence>
<dbReference type="GO" id="GO:0008299">
    <property type="term" value="P:isoprenoid biosynthetic process"/>
    <property type="evidence" value="ECO:0007669"/>
    <property type="project" value="InterPro"/>
</dbReference>
<evidence type="ECO:0000256" key="1">
    <source>
        <dbReference type="ARBA" id="ARBA00001946"/>
    </source>
</evidence>
<dbReference type="InterPro" id="IPR033749">
    <property type="entry name" value="Polyprenyl_synt_CS"/>
</dbReference>
<dbReference type="AlphaFoldDB" id="A0A1F8CTQ7"/>
<evidence type="ECO:0000256" key="6">
    <source>
        <dbReference type="RuleBase" id="RU004466"/>
    </source>
</evidence>